<feature type="compositionally biased region" description="Acidic residues" evidence="1">
    <location>
        <begin position="21"/>
        <end position="38"/>
    </location>
</feature>
<organism evidence="2 3">
    <name type="scientific">Aureobasidium pullulans</name>
    <name type="common">Black yeast</name>
    <name type="synonym">Pullularia pullulans</name>
    <dbReference type="NCBI Taxonomy" id="5580"/>
    <lineage>
        <taxon>Eukaryota</taxon>
        <taxon>Fungi</taxon>
        <taxon>Dikarya</taxon>
        <taxon>Ascomycota</taxon>
        <taxon>Pezizomycotina</taxon>
        <taxon>Dothideomycetes</taxon>
        <taxon>Dothideomycetidae</taxon>
        <taxon>Dothideales</taxon>
        <taxon>Saccotheciaceae</taxon>
        <taxon>Aureobasidium</taxon>
    </lineage>
</organism>
<sequence length="244" mass="27956">MPPKLSLYSHSPMPTPPSSPEEGEEENAIFDPSEEENNNDITSALENEDIEDDNDESNEDNNENNETITNLQESFQTRITTLTQTLNRLTARTLGIRYQRLHFQINPTASLLNQDTQGENTQQTHLAVLRLREKIIEREIGEVKAQMQALRAEIDAAVQSIDDDDDDNDNDNDDGDEIMEEDEEMQECNHERNMDYGDGATTEEIVEVDEDWLLLNNVNNNDDVDDDVLEESKAEEYDMMEDKN</sequence>
<feature type="region of interest" description="Disordered" evidence="1">
    <location>
        <begin position="158"/>
        <end position="177"/>
    </location>
</feature>
<dbReference type="Proteomes" id="UP000304951">
    <property type="component" value="Unassembled WGS sequence"/>
</dbReference>
<evidence type="ECO:0000256" key="1">
    <source>
        <dbReference type="SAM" id="MobiDB-lite"/>
    </source>
</evidence>
<comment type="caution">
    <text evidence="2">The sequence shown here is derived from an EMBL/GenBank/DDBJ whole genome shotgun (WGS) entry which is preliminary data.</text>
</comment>
<accession>A0A4S8RXE1</accession>
<proteinExistence type="predicted"/>
<feature type="region of interest" description="Disordered" evidence="1">
    <location>
        <begin position="219"/>
        <end position="244"/>
    </location>
</feature>
<evidence type="ECO:0000313" key="2">
    <source>
        <dbReference type="EMBL" id="THV63588.1"/>
    </source>
</evidence>
<feature type="region of interest" description="Disordered" evidence="1">
    <location>
        <begin position="1"/>
        <end position="64"/>
    </location>
</feature>
<gene>
    <name evidence="2" type="ORF">D6D28_10550</name>
</gene>
<dbReference type="AlphaFoldDB" id="A0A4S8RXE1"/>
<evidence type="ECO:0000313" key="3">
    <source>
        <dbReference type="Proteomes" id="UP000304951"/>
    </source>
</evidence>
<feature type="compositionally biased region" description="Acidic residues" evidence="1">
    <location>
        <begin position="161"/>
        <end position="177"/>
    </location>
</feature>
<feature type="compositionally biased region" description="Basic and acidic residues" evidence="1">
    <location>
        <begin position="230"/>
        <end position="244"/>
    </location>
</feature>
<reference evidence="2 3" key="1">
    <citation type="submission" date="2018-10" db="EMBL/GenBank/DDBJ databases">
        <title>Fifty Aureobasidium pullulans genomes reveal a recombining polyextremotolerant generalist.</title>
        <authorList>
            <person name="Gostincar C."/>
            <person name="Turk M."/>
            <person name="Zajc J."/>
            <person name="Gunde-Cimerman N."/>
        </authorList>
    </citation>
    <scope>NUCLEOTIDE SEQUENCE [LARGE SCALE GENOMIC DNA]</scope>
    <source>
        <strain evidence="2 3">EXF-11900</strain>
    </source>
</reference>
<feature type="compositionally biased region" description="Acidic residues" evidence="1">
    <location>
        <begin position="46"/>
        <end position="63"/>
    </location>
</feature>
<name>A0A4S8RXE1_AURPU</name>
<protein>
    <submittedName>
        <fullName evidence="2">Uncharacterized protein</fullName>
    </submittedName>
</protein>
<dbReference type="EMBL" id="QZAF01001142">
    <property type="protein sequence ID" value="THV63588.1"/>
    <property type="molecule type" value="Genomic_DNA"/>
</dbReference>